<keyword evidence="1" id="KW-0732">Signal</keyword>
<gene>
    <name evidence="2" type="ORF">CDEST_06174</name>
</gene>
<protein>
    <submittedName>
        <fullName evidence="2">Uncharacterized protein</fullName>
    </submittedName>
</protein>
<name>A0AAX4ICP3_9PEZI</name>
<dbReference type="Proteomes" id="UP001322277">
    <property type="component" value="Chromosome 4"/>
</dbReference>
<evidence type="ECO:0000313" key="2">
    <source>
        <dbReference type="EMBL" id="WQF81160.1"/>
    </source>
</evidence>
<dbReference type="GeneID" id="87942677"/>
<dbReference type="RefSeq" id="XP_062778384.1">
    <property type="nucleotide sequence ID" value="XM_062922333.1"/>
</dbReference>
<dbReference type="KEGG" id="cdet:87942677"/>
<keyword evidence="3" id="KW-1185">Reference proteome</keyword>
<evidence type="ECO:0000256" key="1">
    <source>
        <dbReference type="SAM" id="SignalP"/>
    </source>
</evidence>
<proteinExistence type="predicted"/>
<organism evidence="2 3">
    <name type="scientific">Colletotrichum destructivum</name>
    <dbReference type="NCBI Taxonomy" id="34406"/>
    <lineage>
        <taxon>Eukaryota</taxon>
        <taxon>Fungi</taxon>
        <taxon>Dikarya</taxon>
        <taxon>Ascomycota</taxon>
        <taxon>Pezizomycotina</taxon>
        <taxon>Sordariomycetes</taxon>
        <taxon>Hypocreomycetidae</taxon>
        <taxon>Glomerellales</taxon>
        <taxon>Glomerellaceae</taxon>
        <taxon>Colletotrichum</taxon>
        <taxon>Colletotrichum destructivum species complex</taxon>
    </lineage>
</organism>
<dbReference type="EMBL" id="CP137308">
    <property type="protein sequence ID" value="WQF81160.1"/>
    <property type="molecule type" value="Genomic_DNA"/>
</dbReference>
<dbReference type="AlphaFoldDB" id="A0AAX4ICP3"/>
<sequence>MKFMTFLTLFAVSAQAAKKWCECDNGGRASLPEDTAAACKILKGGYQDGWCYLTVSVSKWEQTCASGSGDCKKRCKNSGKMKKCY</sequence>
<reference evidence="3" key="1">
    <citation type="journal article" date="2023" name="bioRxiv">
        <title>Complete genome of the Medicago anthracnose fungus, Colletotrichum destructivum, reveals a mini-chromosome-like region within a core chromosome.</title>
        <authorList>
            <person name="Lapalu N."/>
            <person name="Simon A."/>
            <person name="Lu A."/>
            <person name="Plaumann P.-L."/>
            <person name="Amselem J."/>
            <person name="Pigne S."/>
            <person name="Auger A."/>
            <person name="Koch C."/>
            <person name="Dallery J.-F."/>
            <person name="O'Connell R.J."/>
        </authorList>
    </citation>
    <scope>NUCLEOTIDE SEQUENCE [LARGE SCALE GENOMIC DNA]</scope>
    <source>
        <strain evidence="3">CBS 520.97</strain>
    </source>
</reference>
<accession>A0AAX4ICP3</accession>
<feature type="signal peptide" evidence="1">
    <location>
        <begin position="1"/>
        <end position="16"/>
    </location>
</feature>
<feature type="chain" id="PRO_5043478161" evidence="1">
    <location>
        <begin position="17"/>
        <end position="85"/>
    </location>
</feature>
<evidence type="ECO:0000313" key="3">
    <source>
        <dbReference type="Proteomes" id="UP001322277"/>
    </source>
</evidence>